<dbReference type="InterPro" id="IPR052929">
    <property type="entry name" value="RNase_H-like_EbsB-rel"/>
</dbReference>
<evidence type="ECO:0000313" key="2">
    <source>
        <dbReference type="EMBL" id="KAE9452581.1"/>
    </source>
</evidence>
<feature type="non-terminal residue" evidence="2">
    <location>
        <position position="1"/>
    </location>
</feature>
<comment type="caution">
    <text evidence="2">The sequence shown here is derived from an EMBL/GenBank/DDBJ whole genome shotgun (WGS) entry which is preliminary data.</text>
</comment>
<dbReference type="GO" id="GO:0003676">
    <property type="term" value="F:nucleic acid binding"/>
    <property type="evidence" value="ECO:0007669"/>
    <property type="project" value="InterPro"/>
</dbReference>
<dbReference type="CDD" id="cd06222">
    <property type="entry name" value="RNase_H_like"/>
    <property type="match status" value="1"/>
</dbReference>
<proteinExistence type="predicted"/>
<evidence type="ECO:0000259" key="1">
    <source>
        <dbReference type="Pfam" id="PF13456"/>
    </source>
</evidence>
<dbReference type="GO" id="GO:0004523">
    <property type="term" value="F:RNA-DNA hybrid ribonuclease activity"/>
    <property type="evidence" value="ECO:0007669"/>
    <property type="project" value="InterPro"/>
</dbReference>
<dbReference type="PANTHER" id="PTHR47074">
    <property type="entry name" value="BNAC02G40300D PROTEIN"/>
    <property type="match status" value="1"/>
</dbReference>
<dbReference type="EMBL" id="QEFC01002375">
    <property type="protein sequence ID" value="KAE9452581.1"/>
    <property type="molecule type" value="Genomic_DNA"/>
</dbReference>
<feature type="domain" description="RNase H type-1" evidence="1">
    <location>
        <begin position="60"/>
        <end position="155"/>
    </location>
</feature>
<dbReference type="Proteomes" id="UP000428333">
    <property type="component" value="Linkage Group LG09"/>
</dbReference>
<name>A0A6A4L9R0_9ERIC</name>
<sequence>MDFCIWFANLLERWKGADGVDEIEAFVVVGVGEFGNVEMICNFLGTHGIWKGNLHCRIEVQGRKGGLGVVARDCNRRLASRAVPIQGIVNPLVTEAMTTREALCLAVTLGYKAIEIGDDSLGLIKILREEDRMQQVIEVVIHDIRWWQMSFDVCSCLVS</sequence>
<dbReference type="InterPro" id="IPR044730">
    <property type="entry name" value="RNase_H-like_dom_plant"/>
</dbReference>
<dbReference type="Pfam" id="PF13456">
    <property type="entry name" value="RVT_3"/>
    <property type="match status" value="1"/>
</dbReference>
<organism evidence="2 3">
    <name type="scientific">Rhododendron williamsianum</name>
    <dbReference type="NCBI Taxonomy" id="262921"/>
    <lineage>
        <taxon>Eukaryota</taxon>
        <taxon>Viridiplantae</taxon>
        <taxon>Streptophyta</taxon>
        <taxon>Embryophyta</taxon>
        <taxon>Tracheophyta</taxon>
        <taxon>Spermatophyta</taxon>
        <taxon>Magnoliopsida</taxon>
        <taxon>eudicotyledons</taxon>
        <taxon>Gunneridae</taxon>
        <taxon>Pentapetalae</taxon>
        <taxon>asterids</taxon>
        <taxon>Ericales</taxon>
        <taxon>Ericaceae</taxon>
        <taxon>Ericoideae</taxon>
        <taxon>Rhodoreae</taxon>
        <taxon>Rhododendron</taxon>
    </lineage>
</organism>
<keyword evidence="3" id="KW-1185">Reference proteome</keyword>
<dbReference type="InterPro" id="IPR002156">
    <property type="entry name" value="RNaseH_domain"/>
</dbReference>
<dbReference type="AlphaFoldDB" id="A0A6A4L9R0"/>
<gene>
    <name evidence="2" type="ORF">C3L33_15518</name>
</gene>
<reference evidence="2 3" key="1">
    <citation type="journal article" date="2019" name="Genome Biol. Evol.">
        <title>The Rhododendron genome and chromosomal organization provide insight into shared whole-genome duplications across the heath family (Ericaceae).</title>
        <authorList>
            <person name="Soza V.L."/>
            <person name="Lindsley D."/>
            <person name="Waalkes A."/>
            <person name="Ramage E."/>
            <person name="Patwardhan R.P."/>
            <person name="Burton J.N."/>
            <person name="Adey A."/>
            <person name="Kumar A."/>
            <person name="Qiu R."/>
            <person name="Shendure J."/>
            <person name="Hall B."/>
        </authorList>
    </citation>
    <scope>NUCLEOTIDE SEQUENCE [LARGE SCALE GENOMIC DNA]</scope>
    <source>
        <strain evidence="2">RSF 1966-606</strain>
    </source>
</reference>
<accession>A0A6A4L9R0</accession>
<evidence type="ECO:0000313" key="3">
    <source>
        <dbReference type="Proteomes" id="UP000428333"/>
    </source>
</evidence>
<dbReference type="OrthoDB" id="1906820at2759"/>
<protein>
    <recommendedName>
        <fullName evidence="1">RNase H type-1 domain-containing protein</fullName>
    </recommendedName>
</protein>
<dbReference type="PANTHER" id="PTHR47074:SF11">
    <property type="entry name" value="REVERSE TRANSCRIPTASE-LIKE PROTEIN"/>
    <property type="match status" value="1"/>
</dbReference>